<sequence>MTSSSSAPSFLTLPAEIRTQILYDIFNISPADLASDALPWQPWYEQRELILPLRLTCKQMFIDVMHAEKAWKREFRKNLIAQIFDLAWSPAEIPVAKFCVVKVGAGGI</sequence>
<keyword evidence="2" id="KW-1185">Reference proteome</keyword>
<proteinExistence type="predicted"/>
<reference evidence="1 2" key="1">
    <citation type="submission" date="2019-07" db="EMBL/GenBank/DDBJ databases">
        <title>Venturia inaequalis Genome Resource.</title>
        <authorList>
            <person name="Lichtner F.J."/>
        </authorList>
    </citation>
    <scope>NUCLEOTIDE SEQUENCE [LARGE SCALE GENOMIC DNA]</scope>
    <source>
        <strain evidence="1 2">DMI_063113</strain>
    </source>
</reference>
<protein>
    <submittedName>
        <fullName evidence="1">Uncharacterized protein</fullName>
    </submittedName>
</protein>
<accession>A0A8H3ZGP8</accession>
<dbReference type="EMBL" id="WNWR01000096">
    <property type="protein sequence ID" value="KAE9991406.1"/>
    <property type="molecule type" value="Genomic_DNA"/>
</dbReference>
<gene>
    <name evidence="1" type="ORF">EG327_011709</name>
</gene>
<comment type="caution">
    <text evidence="1">The sequence shown here is derived from an EMBL/GenBank/DDBJ whole genome shotgun (WGS) entry which is preliminary data.</text>
</comment>
<dbReference type="Proteomes" id="UP000490939">
    <property type="component" value="Unassembled WGS sequence"/>
</dbReference>
<organism evidence="1 2">
    <name type="scientific">Venturia inaequalis</name>
    <name type="common">Apple scab fungus</name>
    <dbReference type="NCBI Taxonomy" id="5025"/>
    <lineage>
        <taxon>Eukaryota</taxon>
        <taxon>Fungi</taxon>
        <taxon>Dikarya</taxon>
        <taxon>Ascomycota</taxon>
        <taxon>Pezizomycotina</taxon>
        <taxon>Dothideomycetes</taxon>
        <taxon>Pleosporomycetidae</taxon>
        <taxon>Venturiales</taxon>
        <taxon>Venturiaceae</taxon>
        <taxon>Venturia</taxon>
    </lineage>
</organism>
<evidence type="ECO:0000313" key="2">
    <source>
        <dbReference type="Proteomes" id="UP000490939"/>
    </source>
</evidence>
<name>A0A8H3ZGP8_VENIN</name>
<evidence type="ECO:0000313" key="1">
    <source>
        <dbReference type="EMBL" id="KAE9991406.1"/>
    </source>
</evidence>
<dbReference type="AlphaFoldDB" id="A0A8H3ZGP8"/>